<dbReference type="GO" id="GO:0045842">
    <property type="term" value="P:positive regulation of mitotic metaphase/anaphase transition"/>
    <property type="evidence" value="ECO:0007669"/>
    <property type="project" value="TreeGrafter"/>
</dbReference>
<dbReference type="GO" id="GO:0005680">
    <property type="term" value="C:anaphase-promoting complex"/>
    <property type="evidence" value="ECO:0007669"/>
    <property type="project" value="TreeGrafter"/>
</dbReference>
<dbReference type="OrthoDB" id="308440at2759"/>
<organism evidence="5 6">
    <name type="scientific">Rhynchophorus ferrugineus</name>
    <name type="common">Red palm weevil</name>
    <name type="synonym">Curculio ferrugineus</name>
    <dbReference type="NCBI Taxonomy" id="354439"/>
    <lineage>
        <taxon>Eukaryota</taxon>
        <taxon>Metazoa</taxon>
        <taxon>Ecdysozoa</taxon>
        <taxon>Arthropoda</taxon>
        <taxon>Hexapoda</taxon>
        <taxon>Insecta</taxon>
        <taxon>Pterygota</taxon>
        <taxon>Neoptera</taxon>
        <taxon>Endopterygota</taxon>
        <taxon>Coleoptera</taxon>
        <taxon>Polyphaga</taxon>
        <taxon>Cucujiformia</taxon>
        <taxon>Curculionidae</taxon>
        <taxon>Dryophthorinae</taxon>
        <taxon>Rhynchophorus</taxon>
    </lineage>
</organism>
<feature type="repeat" description="TPR" evidence="3">
    <location>
        <begin position="229"/>
        <end position="262"/>
    </location>
</feature>
<dbReference type="InterPro" id="IPR019734">
    <property type="entry name" value="TPR_rpt"/>
</dbReference>
<keyword evidence="1" id="KW-0677">Repeat</keyword>
<dbReference type="PANTHER" id="PTHR12558">
    <property type="entry name" value="CELL DIVISION CYCLE 16,23,27"/>
    <property type="match status" value="1"/>
</dbReference>
<dbReference type="Pfam" id="PF09295">
    <property type="entry name" value="ChAPs"/>
    <property type="match status" value="1"/>
</dbReference>
<dbReference type="GO" id="GO:0016567">
    <property type="term" value="P:protein ubiquitination"/>
    <property type="evidence" value="ECO:0007669"/>
    <property type="project" value="TreeGrafter"/>
</dbReference>
<dbReference type="Gene3D" id="1.25.40.10">
    <property type="entry name" value="Tetratricopeptide repeat domain"/>
    <property type="match status" value="4"/>
</dbReference>
<feature type="region of interest" description="Disordered" evidence="4">
    <location>
        <begin position="507"/>
        <end position="552"/>
    </location>
</feature>
<keyword evidence="6" id="KW-1185">Reference proteome</keyword>
<protein>
    <recommendedName>
        <fullName evidence="7">Anaphase-promoting complex subunit 7</fullName>
    </recommendedName>
</protein>
<name>A0A834IE99_RHYFE</name>
<dbReference type="PROSITE" id="PS50005">
    <property type="entry name" value="TPR"/>
    <property type="match status" value="3"/>
</dbReference>
<evidence type="ECO:0000256" key="2">
    <source>
        <dbReference type="ARBA" id="ARBA00022803"/>
    </source>
</evidence>
<gene>
    <name evidence="5" type="ORF">GWI33_007606</name>
</gene>
<dbReference type="AlphaFoldDB" id="A0A834IE99"/>
<dbReference type="GO" id="GO:0034044">
    <property type="term" value="C:exomer complex"/>
    <property type="evidence" value="ECO:0007669"/>
    <property type="project" value="UniProtKB-ARBA"/>
</dbReference>
<feature type="repeat" description="TPR" evidence="3">
    <location>
        <begin position="130"/>
        <end position="163"/>
    </location>
</feature>
<dbReference type="GO" id="GO:0006893">
    <property type="term" value="P:Golgi to plasma membrane transport"/>
    <property type="evidence" value="ECO:0007669"/>
    <property type="project" value="UniProtKB-ARBA"/>
</dbReference>
<dbReference type="EMBL" id="JAACXV010000374">
    <property type="protein sequence ID" value="KAF7279200.1"/>
    <property type="molecule type" value="Genomic_DNA"/>
</dbReference>
<evidence type="ECO:0000256" key="1">
    <source>
        <dbReference type="ARBA" id="ARBA00022737"/>
    </source>
</evidence>
<accession>A0A834IE99</accession>
<dbReference type="InterPro" id="IPR013105">
    <property type="entry name" value="TPR_2"/>
</dbReference>
<feature type="repeat" description="TPR" evidence="3">
    <location>
        <begin position="473"/>
        <end position="506"/>
    </location>
</feature>
<evidence type="ECO:0000313" key="6">
    <source>
        <dbReference type="Proteomes" id="UP000625711"/>
    </source>
</evidence>
<evidence type="ECO:0008006" key="7">
    <source>
        <dbReference type="Google" id="ProtNLM"/>
    </source>
</evidence>
<dbReference type="SMART" id="SM00028">
    <property type="entry name" value="TPR"/>
    <property type="match status" value="7"/>
</dbReference>
<evidence type="ECO:0000256" key="3">
    <source>
        <dbReference type="PROSITE-ProRule" id="PRU00339"/>
    </source>
</evidence>
<evidence type="ECO:0000313" key="5">
    <source>
        <dbReference type="EMBL" id="KAF7279200.1"/>
    </source>
</evidence>
<reference evidence="5" key="1">
    <citation type="submission" date="2020-08" db="EMBL/GenBank/DDBJ databases">
        <title>Genome sequencing and assembly of the red palm weevil Rhynchophorus ferrugineus.</title>
        <authorList>
            <person name="Dias G.B."/>
            <person name="Bergman C.M."/>
            <person name="Manee M."/>
        </authorList>
    </citation>
    <scope>NUCLEOTIDE SEQUENCE</scope>
    <source>
        <strain evidence="5">AA-2017</strain>
        <tissue evidence="5">Whole larva</tissue>
    </source>
</reference>
<feature type="compositionally biased region" description="Polar residues" evidence="4">
    <location>
        <begin position="518"/>
        <end position="529"/>
    </location>
</feature>
<dbReference type="Pfam" id="PF07719">
    <property type="entry name" value="TPR_2"/>
    <property type="match status" value="1"/>
</dbReference>
<dbReference type="SUPFAM" id="SSF48452">
    <property type="entry name" value="TPR-like"/>
    <property type="match status" value="2"/>
</dbReference>
<dbReference type="InterPro" id="IPR011990">
    <property type="entry name" value="TPR-like_helical_dom_sf"/>
</dbReference>
<dbReference type="PANTHER" id="PTHR12558:SF36">
    <property type="entry name" value="ANAPHASE-PROMOTING COMPLEX SUBUNIT 7"/>
    <property type="match status" value="1"/>
</dbReference>
<sequence>MTNLLKHIKTLYDQELYSNINRACNLIFTVGEQKPDYLPVSIKFQITVYYADSLYNTQQYSQAENQYRQALQLKKVISKSRTGNKINDNPKDVLSEVDIKYKIHLCCLALKQRKGAADVLQSIPVRQRTPKIYMALGNIYKEVGMERSAITCFKEVLRECPLALEAVEILLKLGVSGVEVNSLTVEVSSDLTWMSSWIKAQAQFQARDYCTAIQTYKSMDIYGLLKDNTSLLVNMGYCYYLMQESSKAIAVLQKAVRLDPNLPSGKSFLSTLLATSGNREYQSALENLVPTTDTHMWSIDHWIILGNLMYFLKKYEKAVYFAQQATLLDSNRNIEACLLKANALTRLEKYNDAAIQATEAVQMCPYRFDTYRCLVDCYINMNRLREAESVALTACTEFNYNAQSYCLHAQCLLKDPMPNIKNIKRILEKAVSQDKTGSTNALSMLMELLEKEQQYDQALKVILKAMETQKPSSKLYQLLGDCYINVQNDEDAFKCYTTALKLDPNNQRATDGLYNIGRNGNLTPYNSRRTNSDQEGDPESDTDVWPISSPSY</sequence>
<dbReference type="Pfam" id="PF13181">
    <property type="entry name" value="TPR_8"/>
    <property type="match status" value="2"/>
</dbReference>
<evidence type="ECO:0000256" key="4">
    <source>
        <dbReference type="SAM" id="MobiDB-lite"/>
    </source>
</evidence>
<proteinExistence type="predicted"/>
<comment type="caution">
    <text evidence="5">The sequence shown here is derived from an EMBL/GenBank/DDBJ whole genome shotgun (WGS) entry which is preliminary data.</text>
</comment>
<dbReference type="InterPro" id="IPR015374">
    <property type="entry name" value="ChAPs"/>
</dbReference>
<dbReference type="GO" id="GO:0051301">
    <property type="term" value="P:cell division"/>
    <property type="evidence" value="ECO:0007669"/>
    <property type="project" value="TreeGrafter"/>
</dbReference>
<keyword evidence="2 3" id="KW-0802">TPR repeat</keyword>
<dbReference type="Proteomes" id="UP000625711">
    <property type="component" value="Unassembled WGS sequence"/>
</dbReference>